<dbReference type="OrthoDB" id="5796037at2"/>
<dbReference type="EMBL" id="FNNI01000011">
    <property type="protein sequence ID" value="SDY12616.1"/>
    <property type="molecule type" value="Genomic_DNA"/>
</dbReference>
<gene>
    <name evidence="2" type="ORF">SAMN05443545_11179</name>
</gene>
<dbReference type="STRING" id="574349.SAMN05443545_11179"/>
<keyword evidence="3" id="KW-1185">Reference proteome</keyword>
<organism evidence="2 3">
    <name type="scientific">Aidingimonas halophila</name>
    <dbReference type="NCBI Taxonomy" id="574349"/>
    <lineage>
        <taxon>Bacteria</taxon>
        <taxon>Pseudomonadati</taxon>
        <taxon>Pseudomonadota</taxon>
        <taxon>Gammaproteobacteria</taxon>
        <taxon>Oceanospirillales</taxon>
        <taxon>Halomonadaceae</taxon>
        <taxon>Aidingimonas</taxon>
    </lineage>
</organism>
<dbReference type="InterPro" id="IPR036374">
    <property type="entry name" value="OxRdtase_Mopterin-bd_sf"/>
</dbReference>
<evidence type="ECO:0000313" key="2">
    <source>
        <dbReference type="EMBL" id="SDY12616.1"/>
    </source>
</evidence>
<feature type="chain" id="PRO_5011730863" description="Oxidoreductase molybdopterin-binding domain-containing protein" evidence="1">
    <location>
        <begin position="26"/>
        <end position="171"/>
    </location>
</feature>
<accession>A0A1H3HAU1</accession>
<name>A0A1H3HAU1_9GAMM</name>
<dbReference type="AlphaFoldDB" id="A0A1H3HAU1"/>
<keyword evidence="1" id="KW-0732">Signal</keyword>
<proteinExistence type="predicted"/>
<dbReference type="RefSeq" id="WP_092572204.1">
    <property type="nucleotide sequence ID" value="NZ_BMXH01000012.1"/>
</dbReference>
<sequence length="171" mass="19217">MTPIKKKSPLTMGLVLFAMTTMVSAAELTPRETPLPEHDQDVLTLSTDEGEQHLSLADIEELPLYDTHLQHPEGPQGQYTGVRLNDFLSAYDLADTERLRFTALDDYSVFLSPTELESKEYFLATRLDDDPIALQDKGPLMLMVPADEEAVLSGEEPMAKWIWALRRISVP</sequence>
<dbReference type="Proteomes" id="UP000198500">
    <property type="component" value="Unassembled WGS sequence"/>
</dbReference>
<evidence type="ECO:0008006" key="4">
    <source>
        <dbReference type="Google" id="ProtNLM"/>
    </source>
</evidence>
<dbReference type="SUPFAM" id="SSF56524">
    <property type="entry name" value="Oxidoreductase molybdopterin-binding domain"/>
    <property type="match status" value="1"/>
</dbReference>
<reference evidence="2 3" key="1">
    <citation type="submission" date="2016-10" db="EMBL/GenBank/DDBJ databases">
        <authorList>
            <person name="de Groot N.N."/>
        </authorList>
    </citation>
    <scope>NUCLEOTIDE SEQUENCE [LARGE SCALE GENOMIC DNA]</scope>
    <source>
        <strain evidence="2 3">DSM 19219</strain>
    </source>
</reference>
<evidence type="ECO:0000256" key="1">
    <source>
        <dbReference type="SAM" id="SignalP"/>
    </source>
</evidence>
<evidence type="ECO:0000313" key="3">
    <source>
        <dbReference type="Proteomes" id="UP000198500"/>
    </source>
</evidence>
<protein>
    <recommendedName>
        <fullName evidence="4">Oxidoreductase molybdopterin-binding domain-containing protein</fullName>
    </recommendedName>
</protein>
<feature type="signal peptide" evidence="1">
    <location>
        <begin position="1"/>
        <end position="25"/>
    </location>
</feature>
<dbReference type="Gene3D" id="3.90.420.10">
    <property type="entry name" value="Oxidoreductase, molybdopterin-binding domain"/>
    <property type="match status" value="1"/>
</dbReference>